<reference evidence="2 3" key="1">
    <citation type="submission" date="2013-08" db="EMBL/GenBank/DDBJ databases">
        <title>The genome sequence of Knoellia aerolata.</title>
        <authorList>
            <person name="Zhu W."/>
            <person name="Wang G."/>
        </authorList>
    </citation>
    <scope>NUCLEOTIDE SEQUENCE [LARGE SCALE GENOMIC DNA]</scope>
    <source>
        <strain evidence="2 3">DSM 18566</strain>
    </source>
</reference>
<comment type="caution">
    <text evidence="2">The sequence shown here is derived from an EMBL/GenBank/DDBJ whole genome shotgun (WGS) entry which is preliminary data.</text>
</comment>
<evidence type="ECO:0000313" key="3">
    <source>
        <dbReference type="Proteomes" id="UP000030013"/>
    </source>
</evidence>
<protein>
    <recommendedName>
        <fullName evidence="4">Ig-like domain-containing protein</fullName>
    </recommendedName>
</protein>
<dbReference type="Proteomes" id="UP000030013">
    <property type="component" value="Unassembled WGS sequence"/>
</dbReference>
<evidence type="ECO:0000313" key="2">
    <source>
        <dbReference type="EMBL" id="KGN41685.1"/>
    </source>
</evidence>
<evidence type="ECO:0000256" key="1">
    <source>
        <dbReference type="SAM" id="SignalP"/>
    </source>
</evidence>
<feature type="chain" id="PRO_5001964630" description="Ig-like domain-containing protein" evidence="1">
    <location>
        <begin position="29"/>
        <end position="516"/>
    </location>
</feature>
<organism evidence="2 3">
    <name type="scientific">Knoellia aerolata DSM 18566</name>
    <dbReference type="NCBI Taxonomy" id="1385519"/>
    <lineage>
        <taxon>Bacteria</taxon>
        <taxon>Bacillati</taxon>
        <taxon>Actinomycetota</taxon>
        <taxon>Actinomycetes</taxon>
        <taxon>Micrococcales</taxon>
        <taxon>Intrasporangiaceae</taxon>
        <taxon>Knoellia</taxon>
    </lineage>
</organism>
<dbReference type="NCBIfam" id="NF038114">
    <property type="entry name" value="rightmost"/>
    <property type="match status" value="1"/>
</dbReference>
<keyword evidence="1" id="KW-0732">Signal</keyword>
<sequence length="516" mass="52281">MNATLLRRSSVLAITALAMALGSASATADDIVNNLDTSIDADAEIMPLTVGGSNGTTTLSVNETGTGNNPADGKPGCNLTGQTSLTVSVASTDPTIATVSPSSVTFTSCSATATITVTPVRAGSTTVSLSQTANTTGASFNLTPAAFQVDVSATETNTAPVVEVTGVSTGSTYEYGAVPVAGCSVTDAEDGDSTFAATLSEMTGPLAAFGLGQQTATCTYSDDGNSDGDDVLTATSSATYTIVDTTNPVITFESQAPVANEAGWNNTDVTLTWSCTDNVAVDASASTLSQTITTEGANLGATGTCTDVTGNTASDTQTGIRIDRTAPTLSWVGGPADGDSHYFGAVPAAPTCEAQDTLSGPLDCAVTGYATTVGDHTMVATAHDVAGNSATESRRYSVLAWTLSGFRQPVDMGGTWNSVKGGSTVPLKFTVHAGTTELTDISVVDSFVVKGVACPNTGVTTDDIELVTTGSTSLRYDTTGGQFIQNWQTPKKSGVCYQVTMTTDDGSTISANFTLK</sequence>
<dbReference type="STRING" id="1385519.N801_06580"/>
<evidence type="ECO:0008006" key="4">
    <source>
        <dbReference type="Google" id="ProtNLM"/>
    </source>
</evidence>
<accession>A0A0A0JW93</accession>
<dbReference type="OrthoDB" id="5718261at2"/>
<dbReference type="eggNOG" id="COG0028">
    <property type="taxonomic scope" value="Bacteria"/>
</dbReference>
<dbReference type="RefSeq" id="WP_035935702.1">
    <property type="nucleotide sequence ID" value="NZ_AVPL01000014.1"/>
</dbReference>
<proteinExistence type="predicted"/>
<feature type="signal peptide" evidence="1">
    <location>
        <begin position="1"/>
        <end position="28"/>
    </location>
</feature>
<dbReference type="AlphaFoldDB" id="A0A0A0JW93"/>
<dbReference type="EMBL" id="AVPL01000014">
    <property type="protein sequence ID" value="KGN41685.1"/>
    <property type="molecule type" value="Genomic_DNA"/>
</dbReference>
<gene>
    <name evidence="2" type="ORF">N801_06580</name>
</gene>
<name>A0A0A0JW93_9MICO</name>
<keyword evidence="3" id="KW-1185">Reference proteome</keyword>